<proteinExistence type="inferred from homology"/>
<dbReference type="EMBL" id="FJUY01000016">
    <property type="protein sequence ID" value="CZT23414.1"/>
    <property type="molecule type" value="Genomic_DNA"/>
</dbReference>
<dbReference type="GO" id="GO:0005802">
    <property type="term" value="C:trans-Golgi network"/>
    <property type="evidence" value="ECO:0007669"/>
    <property type="project" value="TreeGrafter"/>
</dbReference>
<dbReference type="AlphaFoldDB" id="A0A2D3VLJ7"/>
<dbReference type="OrthoDB" id="542931at2759"/>
<keyword evidence="5" id="KW-0653">Protein transport</keyword>
<dbReference type="GO" id="GO:0000139">
    <property type="term" value="C:Golgi membrane"/>
    <property type="evidence" value="ECO:0007669"/>
    <property type="project" value="UniProtKB-SubCell"/>
</dbReference>
<evidence type="ECO:0000256" key="4">
    <source>
        <dbReference type="ARBA" id="ARBA00022692"/>
    </source>
</evidence>
<evidence type="ECO:0000256" key="5">
    <source>
        <dbReference type="ARBA" id="ARBA00022927"/>
    </source>
</evidence>
<dbReference type="RefSeq" id="XP_023630138.1">
    <property type="nucleotide sequence ID" value="XM_023774370.1"/>
</dbReference>
<protein>
    <submittedName>
        <fullName evidence="11">Related to multi copy suppressor SYS1</fullName>
    </submittedName>
</protein>
<dbReference type="GO" id="GO:0005829">
    <property type="term" value="C:cytosol"/>
    <property type="evidence" value="ECO:0007669"/>
    <property type="project" value="GOC"/>
</dbReference>
<evidence type="ECO:0000256" key="2">
    <source>
        <dbReference type="ARBA" id="ARBA00008160"/>
    </source>
</evidence>
<dbReference type="PANTHER" id="PTHR12952">
    <property type="entry name" value="SYS1"/>
    <property type="match status" value="1"/>
</dbReference>
<comment type="similarity">
    <text evidence="2">Belongs to the SYS1 family.</text>
</comment>
<dbReference type="STRING" id="112498.A0A2D3VLJ7"/>
<dbReference type="GeneID" id="35604201"/>
<keyword evidence="6 10" id="KW-1133">Transmembrane helix</keyword>
<evidence type="ECO:0000256" key="3">
    <source>
        <dbReference type="ARBA" id="ARBA00022448"/>
    </source>
</evidence>
<feature type="transmembrane region" description="Helical" evidence="10">
    <location>
        <begin position="99"/>
        <end position="117"/>
    </location>
</feature>
<evidence type="ECO:0000256" key="7">
    <source>
        <dbReference type="ARBA" id="ARBA00023034"/>
    </source>
</evidence>
<accession>A0A2D3VLJ7</accession>
<keyword evidence="12" id="KW-1185">Reference proteome</keyword>
<evidence type="ECO:0000256" key="1">
    <source>
        <dbReference type="ARBA" id="ARBA00004653"/>
    </source>
</evidence>
<evidence type="ECO:0000313" key="12">
    <source>
        <dbReference type="Proteomes" id="UP000225277"/>
    </source>
</evidence>
<sequence length="209" mass="23045">MARRRRPPRPGALADLRPWNILSQMLLLQAFYYAIALILIVFTTFVAGKHPAPGEIFDWRNVRGDVTTGWTLGLCWMLDALVTVIPLLLLIARSKLVPDFALTIHFIHLIVTSLYTHRIPNTIAWWALQICSVTLMCSLGIWACQWRELRPMMFGGSATKQPAAESQAAGNAPEDLEAGHEMGSGRGRGRDGAGTYEMVGMGSGSREPA</sequence>
<evidence type="ECO:0000256" key="8">
    <source>
        <dbReference type="ARBA" id="ARBA00023136"/>
    </source>
</evidence>
<evidence type="ECO:0000313" key="11">
    <source>
        <dbReference type="EMBL" id="CZT23414.1"/>
    </source>
</evidence>
<feature type="transmembrane region" description="Helical" evidence="10">
    <location>
        <begin position="26"/>
        <end position="48"/>
    </location>
</feature>
<name>A0A2D3VLJ7_9PEZI</name>
<keyword evidence="8 10" id="KW-0472">Membrane</keyword>
<feature type="transmembrane region" description="Helical" evidence="10">
    <location>
        <begin position="68"/>
        <end position="92"/>
    </location>
</feature>
<evidence type="ECO:0000256" key="9">
    <source>
        <dbReference type="SAM" id="MobiDB-lite"/>
    </source>
</evidence>
<evidence type="ECO:0000256" key="6">
    <source>
        <dbReference type="ARBA" id="ARBA00022989"/>
    </source>
</evidence>
<feature type="transmembrane region" description="Helical" evidence="10">
    <location>
        <begin position="123"/>
        <end position="144"/>
    </location>
</feature>
<dbReference type="GO" id="GO:0043001">
    <property type="term" value="P:Golgi to plasma membrane protein transport"/>
    <property type="evidence" value="ECO:0007669"/>
    <property type="project" value="TreeGrafter"/>
</dbReference>
<evidence type="ECO:0000256" key="10">
    <source>
        <dbReference type="SAM" id="Phobius"/>
    </source>
</evidence>
<gene>
    <name evidence="11" type="ORF">RCC_09128</name>
</gene>
<comment type="subcellular location">
    <subcellularLocation>
        <location evidence="1">Golgi apparatus membrane</location>
        <topology evidence="1">Multi-pass membrane protein</topology>
    </subcellularLocation>
</comment>
<dbReference type="Pfam" id="PF09801">
    <property type="entry name" value="SYS1"/>
    <property type="match status" value="1"/>
</dbReference>
<dbReference type="InterPro" id="IPR019185">
    <property type="entry name" value="Integral_membrane_SYS1-rel"/>
</dbReference>
<keyword evidence="7" id="KW-0333">Golgi apparatus</keyword>
<dbReference type="GO" id="GO:0034067">
    <property type="term" value="P:protein localization to Golgi apparatus"/>
    <property type="evidence" value="ECO:0007669"/>
    <property type="project" value="TreeGrafter"/>
</dbReference>
<feature type="region of interest" description="Disordered" evidence="9">
    <location>
        <begin position="163"/>
        <end position="209"/>
    </location>
</feature>
<dbReference type="GO" id="GO:0006895">
    <property type="term" value="P:Golgi to endosome transport"/>
    <property type="evidence" value="ECO:0007669"/>
    <property type="project" value="TreeGrafter"/>
</dbReference>
<dbReference type="Proteomes" id="UP000225277">
    <property type="component" value="Unassembled WGS sequence"/>
</dbReference>
<reference evidence="11 12" key="1">
    <citation type="submission" date="2016-03" db="EMBL/GenBank/DDBJ databases">
        <authorList>
            <person name="Ploux O."/>
        </authorList>
    </citation>
    <scope>NUCLEOTIDE SEQUENCE [LARGE SCALE GENOMIC DNA]</scope>
    <source>
        <strain evidence="11 12">URUG2</strain>
    </source>
</reference>
<keyword evidence="4 10" id="KW-0812">Transmembrane</keyword>
<keyword evidence="3" id="KW-0813">Transport</keyword>
<organism evidence="11 12">
    <name type="scientific">Ramularia collo-cygni</name>
    <dbReference type="NCBI Taxonomy" id="112498"/>
    <lineage>
        <taxon>Eukaryota</taxon>
        <taxon>Fungi</taxon>
        <taxon>Dikarya</taxon>
        <taxon>Ascomycota</taxon>
        <taxon>Pezizomycotina</taxon>
        <taxon>Dothideomycetes</taxon>
        <taxon>Dothideomycetidae</taxon>
        <taxon>Mycosphaerellales</taxon>
        <taxon>Mycosphaerellaceae</taxon>
        <taxon>Ramularia</taxon>
    </lineage>
</organism>
<dbReference type="PANTHER" id="PTHR12952:SF0">
    <property type="entry name" value="PROTEIN SYS1 HOMOLOG"/>
    <property type="match status" value="1"/>
</dbReference>